<organism evidence="2 3">
    <name type="scientific">Parachitinimonas caeni</name>
    <dbReference type="NCBI Taxonomy" id="3031301"/>
    <lineage>
        <taxon>Bacteria</taxon>
        <taxon>Pseudomonadati</taxon>
        <taxon>Pseudomonadota</taxon>
        <taxon>Betaproteobacteria</taxon>
        <taxon>Neisseriales</taxon>
        <taxon>Chitinibacteraceae</taxon>
        <taxon>Parachitinimonas</taxon>
    </lineage>
</organism>
<keyword evidence="2" id="KW-0282">Flagellum</keyword>
<accession>A0ABT7DYI6</accession>
<dbReference type="InterPro" id="IPR036429">
    <property type="entry name" value="SpoA-like_sf"/>
</dbReference>
<dbReference type="EMBL" id="JARRAF010000015">
    <property type="protein sequence ID" value="MDK2125131.1"/>
    <property type="molecule type" value="Genomic_DNA"/>
</dbReference>
<feature type="domain" description="Flagellar motor switch protein FliN-like C-terminal" evidence="1">
    <location>
        <begin position="189"/>
        <end position="251"/>
    </location>
</feature>
<dbReference type="InterPro" id="IPR001543">
    <property type="entry name" value="FliN-like_C"/>
</dbReference>
<gene>
    <name evidence="2" type="ORF">PZA18_13835</name>
</gene>
<protein>
    <submittedName>
        <fullName evidence="2">FliM/FliN family flagellar motor C-terminal domain-containing protein</fullName>
    </submittedName>
</protein>
<proteinExistence type="predicted"/>
<keyword evidence="2" id="KW-0969">Cilium</keyword>
<evidence type="ECO:0000259" key="1">
    <source>
        <dbReference type="Pfam" id="PF01052"/>
    </source>
</evidence>
<evidence type="ECO:0000313" key="3">
    <source>
        <dbReference type="Proteomes" id="UP001172778"/>
    </source>
</evidence>
<reference evidence="2" key="1">
    <citation type="submission" date="2023-03" db="EMBL/GenBank/DDBJ databases">
        <title>Chitinimonas shenzhenensis gen. nov., sp. nov., a novel member of family Burkholderiaceae isolated from activated sludge collected in Shen Zhen, China.</title>
        <authorList>
            <person name="Wang X."/>
        </authorList>
    </citation>
    <scope>NUCLEOTIDE SEQUENCE</scope>
    <source>
        <strain evidence="2">DQS-5</strain>
    </source>
</reference>
<sequence length="253" mass="27411">MESRRFVLYRPAILAQVEEQLLAVLQSWAQPWGLDTKLFAIHVEPAHQVAQVARLQGRHWHTAKGDSVWLGLGEGMLRAIEQRLFSRDHSDPDTENHRDSTLASEIAGEAATDLLNTLHRHWVGEGATELAACAVPKSARGDGALICTLSLGPRSAYLYLGSGLFSKSLSKPAARGKLALLPAALTHQRLQLALELGEVTLTLGQLETLAIGDVVRLGTNIDQPAKLITTDGRMVCHGHIGACEGVRAVEVFK</sequence>
<name>A0ABT7DYI6_9NEIS</name>
<comment type="caution">
    <text evidence="2">The sequence shown here is derived from an EMBL/GenBank/DDBJ whole genome shotgun (WGS) entry which is preliminary data.</text>
</comment>
<dbReference type="SUPFAM" id="SSF101801">
    <property type="entry name" value="Surface presentation of antigens (SPOA)"/>
    <property type="match status" value="1"/>
</dbReference>
<dbReference type="RefSeq" id="WP_284101443.1">
    <property type="nucleotide sequence ID" value="NZ_JARRAF010000015.1"/>
</dbReference>
<keyword evidence="3" id="KW-1185">Reference proteome</keyword>
<evidence type="ECO:0000313" key="2">
    <source>
        <dbReference type="EMBL" id="MDK2125131.1"/>
    </source>
</evidence>
<keyword evidence="2" id="KW-0966">Cell projection</keyword>
<dbReference type="Pfam" id="PF01052">
    <property type="entry name" value="FliMN_C"/>
    <property type="match status" value="1"/>
</dbReference>
<dbReference type="Gene3D" id="2.30.330.10">
    <property type="entry name" value="SpoA-like"/>
    <property type="match status" value="1"/>
</dbReference>
<dbReference type="Proteomes" id="UP001172778">
    <property type="component" value="Unassembled WGS sequence"/>
</dbReference>